<name>A0ABR4B1B1_9LECA</name>
<proteinExistence type="predicted"/>
<sequence>MDAEADGGTIETRKVMVGGEAGHVIDAVKMLYNIVDLIISWPLHREHSQVLHWCIWGLDCSNGLVMATGQIVSWMTRIPQVKIERFVGTYEALTGIARYVLEIIIDVHEIDLPKGNPNKDDDQVTRNIIKKTAGLVGEIAWGVMAVANKIQPESGWASRRRSLKCWL</sequence>
<keyword evidence="2" id="KW-1185">Reference proteome</keyword>
<dbReference type="EMBL" id="JBHFEH010000038">
    <property type="protein sequence ID" value="KAL2051183.1"/>
    <property type="molecule type" value="Genomic_DNA"/>
</dbReference>
<gene>
    <name evidence="1" type="ORF">ABVK25_008612</name>
</gene>
<comment type="caution">
    <text evidence="1">The sequence shown here is derived from an EMBL/GenBank/DDBJ whole genome shotgun (WGS) entry which is preliminary data.</text>
</comment>
<evidence type="ECO:0000313" key="1">
    <source>
        <dbReference type="EMBL" id="KAL2051183.1"/>
    </source>
</evidence>
<evidence type="ECO:0000313" key="2">
    <source>
        <dbReference type="Proteomes" id="UP001590951"/>
    </source>
</evidence>
<accession>A0ABR4B1B1</accession>
<protein>
    <submittedName>
        <fullName evidence="1">Uncharacterized protein</fullName>
    </submittedName>
</protein>
<reference evidence="1 2" key="1">
    <citation type="submission" date="2024-09" db="EMBL/GenBank/DDBJ databases">
        <title>Rethinking Asexuality: The Enigmatic Case of Functional Sexual Genes in Lepraria (Stereocaulaceae).</title>
        <authorList>
            <person name="Doellman M."/>
            <person name="Sun Y."/>
            <person name="Barcenas-Pena A."/>
            <person name="Lumbsch H.T."/>
            <person name="Grewe F."/>
        </authorList>
    </citation>
    <scope>NUCLEOTIDE SEQUENCE [LARGE SCALE GENOMIC DNA]</scope>
    <source>
        <strain evidence="1 2">Grewe 0041</strain>
    </source>
</reference>
<organism evidence="1 2">
    <name type="scientific">Lepraria finkii</name>
    <dbReference type="NCBI Taxonomy" id="1340010"/>
    <lineage>
        <taxon>Eukaryota</taxon>
        <taxon>Fungi</taxon>
        <taxon>Dikarya</taxon>
        <taxon>Ascomycota</taxon>
        <taxon>Pezizomycotina</taxon>
        <taxon>Lecanoromycetes</taxon>
        <taxon>OSLEUM clade</taxon>
        <taxon>Lecanoromycetidae</taxon>
        <taxon>Lecanorales</taxon>
        <taxon>Lecanorineae</taxon>
        <taxon>Stereocaulaceae</taxon>
        <taxon>Lepraria</taxon>
    </lineage>
</organism>
<dbReference type="Proteomes" id="UP001590951">
    <property type="component" value="Unassembled WGS sequence"/>
</dbReference>